<keyword evidence="11" id="KW-1185">Reference proteome</keyword>
<comment type="similarity">
    <text evidence="8">Belongs to the ABC transporter superfamily. Macrolide exporter (TC 3.A.1.122) family.</text>
</comment>
<feature type="domain" description="ABC transporter" evidence="9">
    <location>
        <begin position="28"/>
        <end position="244"/>
    </location>
</feature>
<evidence type="ECO:0000259" key="9">
    <source>
        <dbReference type="PROSITE" id="PS50893"/>
    </source>
</evidence>
<keyword evidence="4" id="KW-0812">Transmembrane</keyword>
<dbReference type="PANTHER" id="PTHR24220">
    <property type="entry name" value="IMPORT ATP-BINDING PROTEIN"/>
    <property type="match status" value="1"/>
</dbReference>
<dbReference type="AlphaFoldDB" id="A0AAI8KDY6"/>
<comment type="subcellular location">
    <subcellularLocation>
        <location evidence="1">Cell inner membrane</location>
        <topology evidence="1">Multi-pass membrane protein</topology>
    </subcellularLocation>
</comment>
<evidence type="ECO:0000256" key="4">
    <source>
        <dbReference type="ARBA" id="ARBA00022692"/>
    </source>
</evidence>
<sequence>MNGESWISCPVCDLLTRQTVVVPVSESVQLVGIVRDLGGRSILRDVFLTIPNGQTCAIIGPSGAGKSTLLNLIGLLDRPCQGRLLLGGEDVTDASAAQRAVLRNRHLGFVFQSFNLLPRLCALDNVALPLSYRGVPASVAKAAAAQQMRSVGLQGYEAQRPATLSGGQRQRVAIARALVTEPRLLLADEPTGNLDGDTAADILHLLLTLNRERGVTLLMVTHDAQIARALDRRIEVSGGRVADVA</sequence>
<dbReference type="InterPro" id="IPR003593">
    <property type="entry name" value="AAA+_ATPase"/>
</dbReference>
<dbReference type="EMBL" id="CP031641">
    <property type="protein sequence ID" value="AXO89709.1"/>
    <property type="molecule type" value="Genomic_DNA"/>
</dbReference>
<evidence type="ECO:0000313" key="10">
    <source>
        <dbReference type="EMBL" id="AXO89709.1"/>
    </source>
</evidence>
<reference evidence="10 11" key="1">
    <citation type="submission" date="2018-08" db="EMBL/GenBank/DDBJ databases">
        <authorList>
            <person name="Lee Y."/>
            <person name="Kakembo D."/>
        </authorList>
    </citation>
    <scope>NUCLEOTIDE SEQUENCE [LARGE SCALE GENOMIC DNA]</scope>
    <source>
        <strain evidence="10 11">JBCS1880</strain>
    </source>
</reference>
<accession>A0AAI8KDY6</accession>
<dbReference type="InterPro" id="IPR027417">
    <property type="entry name" value="P-loop_NTPase"/>
</dbReference>
<dbReference type="Proteomes" id="UP000258127">
    <property type="component" value="Chromosome"/>
</dbReference>
<dbReference type="FunFam" id="3.40.50.300:FF:000032">
    <property type="entry name" value="Export ABC transporter ATP-binding protein"/>
    <property type="match status" value="1"/>
</dbReference>
<dbReference type="InterPro" id="IPR003439">
    <property type="entry name" value="ABC_transporter-like_ATP-bd"/>
</dbReference>
<dbReference type="GO" id="GO:0005886">
    <property type="term" value="C:plasma membrane"/>
    <property type="evidence" value="ECO:0007669"/>
    <property type="project" value="UniProtKB-SubCell"/>
</dbReference>
<name>A0AAI8KDY6_9PSED</name>
<gene>
    <name evidence="10" type="ORF">DZC75_17475</name>
</gene>
<keyword evidence="6 10" id="KW-0067">ATP-binding</keyword>
<dbReference type="SMART" id="SM00382">
    <property type="entry name" value="AAA"/>
    <property type="match status" value="1"/>
</dbReference>
<dbReference type="GO" id="GO:0022857">
    <property type="term" value="F:transmembrane transporter activity"/>
    <property type="evidence" value="ECO:0007669"/>
    <property type="project" value="TreeGrafter"/>
</dbReference>
<evidence type="ECO:0000256" key="8">
    <source>
        <dbReference type="ARBA" id="ARBA00038388"/>
    </source>
</evidence>
<dbReference type="SUPFAM" id="SSF52540">
    <property type="entry name" value="P-loop containing nucleoside triphosphate hydrolases"/>
    <property type="match status" value="1"/>
</dbReference>
<dbReference type="Pfam" id="PF00005">
    <property type="entry name" value="ABC_tran"/>
    <property type="match status" value="1"/>
</dbReference>
<evidence type="ECO:0000256" key="1">
    <source>
        <dbReference type="ARBA" id="ARBA00004429"/>
    </source>
</evidence>
<dbReference type="GO" id="GO:0016887">
    <property type="term" value="F:ATP hydrolysis activity"/>
    <property type="evidence" value="ECO:0007669"/>
    <property type="project" value="InterPro"/>
</dbReference>
<dbReference type="CDD" id="cd03255">
    <property type="entry name" value="ABC_MJ0796_LolCDE_FtsE"/>
    <property type="match status" value="1"/>
</dbReference>
<dbReference type="GO" id="GO:0005524">
    <property type="term" value="F:ATP binding"/>
    <property type="evidence" value="ECO:0007669"/>
    <property type="project" value="UniProtKB-KW"/>
</dbReference>
<evidence type="ECO:0000256" key="3">
    <source>
        <dbReference type="ARBA" id="ARBA00022475"/>
    </source>
</evidence>
<dbReference type="InterPro" id="IPR015854">
    <property type="entry name" value="ABC_transpr_LolD-like"/>
</dbReference>
<organism evidence="10 11">
    <name type="scientific">Pseudomonas parafulva</name>
    <dbReference type="NCBI Taxonomy" id="157782"/>
    <lineage>
        <taxon>Bacteria</taxon>
        <taxon>Pseudomonadati</taxon>
        <taxon>Pseudomonadota</taxon>
        <taxon>Gammaproteobacteria</taxon>
        <taxon>Pseudomonadales</taxon>
        <taxon>Pseudomonadaceae</taxon>
        <taxon>Pseudomonas</taxon>
    </lineage>
</organism>
<evidence type="ECO:0000256" key="2">
    <source>
        <dbReference type="ARBA" id="ARBA00022448"/>
    </source>
</evidence>
<dbReference type="PROSITE" id="PS50893">
    <property type="entry name" value="ABC_TRANSPORTER_2"/>
    <property type="match status" value="1"/>
</dbReference>
<dbReference type="Gene3D" id="3.40.50.300">
    <property type="entry name" value="P-loop containing nucleotide triphosphate hydrolases"/>
    <property type="match status" value="1"/>
</dbReference>
<keyword evidence="7" id="KW-0472">Membrane</keyword>
<dbReference type="PANTHER" id="PTHR24220:SF86">
    <property type="entry name" value="ABC TRANSPORTER ABCH.1"/>
    <property type="match status" value="1"/>
</dbReference>
<dbReference type="GO" id="GO:1902495">
    <property type="term" value="C:transmembrane transporter complex"/>
    <property type="evidence" value="ECO:0007669"/>
    <property type="project" value="UniProtKB-ARBA"/>
</dbReference>
<keyword evidence="2" id="KW-0813">Transport</keyword>
<dbReference type="InterPro" id="IPR017911">
    <property type="entry name" value="MacB-like_ATP-bd"/>
</dbReference>
<dbReference type="PROSITE" id="PS00211">
    <property type="entry name" value="ABC_TRANSPORTER_1"/>
    <property type="match status" value="1"/>
</dbReference>
<evidence type="ECO:0000256" key="5">
    <source>
        <dbReference type="ARBA" id="ARBA00022741"/>
    </source>
</evidence>
<evidence type="ECO:0000256" key="6">
    <source>
        <dbReference type="ARBA" id="ARBA00022840"/>
    </source>
</evidence>
<evidence type="ECO:0000313" key="11">
    <source>
        <dbReference type="Proteomes" id="UP000258127"/>
    </source>
</evidence>
<protein>
    <submittedName>
        <fullName evidence="10">ABC transporter ATP-binding protein</fullName>
    </submittedName>
</protein>
<evidence type="ECO:0000256" key="7">
    <source>
        <dbReference type="ARBA" id="ARBA00023136"/>
    </source>
</evidence>
<dbReference type="InterPro" id="IPR017871">
    <property type="entry name" value="ABC_transporter-like_CS"/>
</dbReference>
<keyword evidence="3" id="KW-1003">Cell membrane</keyword>
<keyword evidence="5" id="KW-0547">Nucleotide-binding</keyword>
<proteinExistence type="inferred from homology"/>